<protein>
    <submittedName>
        <fullName evidence="1">Uncharacterized protein</fullName>
    </submittedName>
</protein>
<accession>E3PZ56</accession>
<organism evidence="1 2">
    <name type="scientific">Roseovarius sp. 217 phage 1</name>
    <dbReference type="NCBI Taxonomy" id="874471"/>
    <lineage>
        <taxon>Viruses</taxon>
        <taxon>Duplodnaviria</taxon>
        <taxon>Heunggongvirae</taxon>
        <taxon>Uroviricota</taxon>
        <taxon>Caudoviricetes</taxon>
        <taxon>Schitoviridae</taxon>
        <taxon>Rhodovirinae</taxon>
        <taxon>Plymouthvirus</taxon>
        <taxon>Roseovarius Plymouth podovirus 1</taxon>
    </lineage>
</organism>
<proteinExistence type="predicted"/>
<evidence type="ECO:0000313" key="2">
    <source>
        <dbReference type="Proteomes" id="UP000258344"/>
    </source>
</evidence>
<reference evidence="1 2" key="1">
    <citation type="journal article" date="2014" name="Front. Microbiol.">
        <title>Comparative genomics defines the core genome of the growing N4-like phage genus and identifies N4-like Roseophage specific genes.</title>
        <authorList>
            <person name="Chan J.Z."/>
            <person name="Millard A.D."/>
            <person name="Mann N.H."/>
            <person name="Schafer H."/>
        </authorList>
    </citation>
    <scope>NUCLEOTIDE SEQUENCE [LARGE SCALE GENOMIC DNA]</scope>
</reference>
<evidence type="ECO:0000313" key="1">
    <source>
        <dbReference type="EMBL" id="CBW47007.1"/>
    </source>
</evidence>
<name>E3PZ56_9CAUD</name>
<dbReference type="EMBL" id="FR682616">
    <property type="protein sequence ID" value="CBW47007.1"/>
    <property type="molecule type" value="Genomic_DNA"/>
</dbReference>
<sequence length="100" mass="11930">MSSSTEEEITEPTTAVQDRHYLCMEIREYRQFAEALMSNCYLNREAQPCKLKNAKTKKLKNLRSGIRKSPYLLKSIIWKEQLRQIEQELAKRIHNGRRYP</sequence>
<dbReference type="Proteomes" id="UP000258344">
    <property type="component" value="Segment"/>
</dbReference>